<keyword evidence="3" id="KW-1185">Reference proteome</keyword>
<dbReference type="InterPro" id="IPR004045">
    <property type="entry name" value="Glutathione_S-Trfase_N"/>
</dbReference>
<dbReference type="Pfam" id="PF22041">
    <property type="entry name" value="GST_C_7"/>
    <property type="match status" value="1"/>
</dbReference>
<evidence type="ECO:0000313" key="2">
    <source>
        <dbReference type="EMBL" id="KJA19330.1"/>
    </source>
</evidence>
<dbReference type="Pfam" id="PF13409">
    <property type="entry name" value="GST_N_2"/>
    <property type="match status" value="1"/>
</dbReference>
<name>A0A0D2PGV7_HYPSF</name>
<dbReference type="InterPro" id="IPR036249">
    <property type="entry name" value="Thioredoxin-like_sf"/>
</dbReference>
<feature type="domain" description="GST N-terminal" evidence="1">
    <location>
        <begin position="8"/>
        <end position="99"/>
    </location>
</feature>
<evidence type="ECO:0000259" key="1">
    <source>
        <dbReference type="PROSITE" id="PS50404"/>
    </source>
</evidence>
<dbReference type="Gene3D" id="1.20.1050.10">
    <property type="match status" value="1"/>
</dbReference>
<dbReference type="Gene3D" id="3.40.30.10">
    <property type="entry name" value="Glutaredoxin"/>
    <property type="match status" value="1"/>
</dbReference>
<accession>A0A0D2PGV7</accession>
<dbReference type="OMA" id="PYHTEWV"/>
<dbReference type="SUPFAM" id="SSF52833">
    <property type="entry name" value="Thioredoxin-like"/>
    <property type="match status" value="1"/>
</dbReference>
<dbReference type="InterPro" id="IPR054416">
    <property type="entry name" value="GST_UstS-like_C"/>
</dbReference>
<dbReference type="AlphaFoldDB" id="A0A0D2PGV7"/>
<dbReference type="SUPFAM" id="SSF47616">
    <property type="entry name" value="GST C-terminal domain-like"/>
    <property type="match status" value="1"/>
</dbReference>
<dbReference type="EMBL" id="KN817579">
    <property type="protein sequence ID" value="KJA19330.1"/>
    <property type="molecule type" value="Genomic_DNA"/>
</dbReference>
<dbReference type="STRING" id="945553.A0A0D2PGV7"/>
<dbReference type="PROSITE" id="PS50404">
    <property type="entry name" value="GST_NTER"/>
    <property type="match status" value="1"/>
</dbReference>
<dbReference type="OrthoDB" id="4951845at2759"/>
<reference evidence="3" key="1">
    <citation type="submission" date="2014-04" db="EMBL/GenBank/DDBJ databases">
        <title>Evolutionary Origins and Diversification of the Mycorrhizal Mutualists.</title>
        <authorList>
            <consortium name="DOE Joint Genome Institute"/>
            <consortium name="Mycorrhizal Genomics Consortium"/>
            <person name="Kohler A."/>
            <person name="Kuo A."/>
            <person name="Nagy L.G."/>
            <person name="Floudas D."/>
            <person name="Copeland A."/>
            <person name="Barry K.W."/>
            <person name="Cichocki N."/>
            <person name="Veneault-Fourrey C."/>
            <person name="LaButti K."/>
            <person name="Lindquist E.A."/>
            <person name="Lipzen A."/>
            <person name="Lundell T."/>
            <person name="Morin E."/>
            <person name="Murat C."/>
            <person name="Riley R."/>
            <person name="Ohm R."/>
            <person name="Sun H."/>
            <person name="Tunlid A."/>
            <person name="Henrissat B."/>
            <person name="Grigoriev I.V."/>
            <person name="Hibbett D.S."/>
            <person name="Martin F."/>
        </authorList>
    </citation>
    <scope>NUCLEOTIDE SEQUENCE [LARGE SCALE GENOMIC DNA]</scope>
    <source>
        <strain evidence="3">FD-334 SS-4</strain>
    </source>
</reference>
<dbReference type="CDD" id="cd03038">
    <property type="entry name" value="GST_N_etherase_LigE"/>
    <property type="match status" value="1"/>
</dbReference>
<gene>
    <name evidence="2" type="ORF">HYPSUDRAFT_143930</name>
</gene>
<sequence length="248" mass="27789">MTITLFDLPSTLPIGAWSPNTWKTRFALNYQGIPYVTEWVEWPDIEPRCIELGIPPTAKKANGSARYTLPAIHDPATGVFLADSLLIAEYLAKTYPDAPALFPNNTLALQVLFSDLFRTKLSNRCILGILSAQARVMLPRSAEAFRTRFEAQFGARLEDLVPRGEAADAEWAKFEIGIGEIAVLYTKTEGPFLMGNTACWADLVAAAHAMWWRTIWGEESDEWARITAWHGGLWSRLLVSLKDYQQVV</sequence>
<proteinExistence type="predicted"/>
<protein>
    <recommendedName>
        <fullName evidence="1">GST N-terminal domain-containing protein</fullName>
    </recommendedName>
</protein>
<dbReference type="Proteomes" id="UP000054270">
    <property type="component" value="Unassembled WGS sequence"/>
</dbReference>
<dbReference type="InterPro" id="IPR036282">
    <property type="entry name" value="Glutathione-S-Trfase_C_sf"/>
</dbReference>
<organism evidence="2 3">
    <name type="scientific">Hypholoma sublateritium (strain FD-334 SS-4)</name>
    <dbReference type="NCBI Taxonomy" id="945553"/>
    <lineage>
        <taxon>Eukaryota</taxon>
        <taxon>Fungi</taxon>
        <taxon>Dikarya</taxon>
        <taxon>Basidiomycota</taxon>
        <taxon>Agaricomycotina</taxon>
        <taxon>Agaricomycetes</taxon>
        <taxon>Agaricomycetidae</taxon>
        <taxon>Agaricales</taxon>
        <taxon>Agaricineae</taxon>
        <taxon>Strophariaceae</taxon>
        <taxon>Hypholoma</taxon>
    </lineage>
</organism>
<evidence type="ECO:0000313" key="3">
    <source>
        <dbReference type="Proteomes" id="UP000054270"/>
    </source>
</evidence>